<evidence type="ECO:0000313" key="2">
    <source>
        <dbReference type="EMBL" id="WOH14578.1"/>
    </source>
</evidence>
<dbReference type="Pfam" id="PF00106">
    <property type="entry name" value="adh_short"/>
    <property type="match status" value="1"/>
</dbReference>
<keyword evidence="3" id="KW-1185">Reference proteome</keyword>
<dbReference type="SUPFAM" id="SSF51735">
    <property type="entry name" value="NAD(P)-binding Rossmann-fold domains"/>
    <property type="match status" value="1"/>
</dbReference>
<protein>
    <recommendedName>
        <fullName evidence="4">3-oxoacyl-[acyl-carrier-protein] reductase</fullName>
    </recommendedName>
</protein>
<dbReference type="InterPro" id="IPR002347">
    <property type="entry name" value="SDR_fam"/>
</dbReference>
<dbReference type="AlphaFoldDB" id="A0AAF0XUN2"/>
<dbReference type="EMBL" id="CP093351">
    <property type="protein sequence ID" value="WOH14578.1"/>
    <property type="molecule type" value="Genomic_DNA"/>
</dbReference>
<dbReference type="PANTHER" id="PTHR44375">
    <property type="entry name" value="BETA-KETOACYL-ACP REDUCTASE-LIKE PROTEIN-RELATED"/>
    <property type="match status" value="1"/>
</dbReference>
<dbReference type="PRINTS" id="PR00081">
    <property type="entry name" value="GDHRDH"/>
</dbReference>
<evidence type="ECO:0000256" key="1">
    <source>
        <dbReference type="RuleBase" id="RU000363"/>
    </source>
</evidence>
<reference evidence="2" key="1">
    <citation type="journal article" date="2016" name="Nat. Genet.">
        <title>A high-quality carrot genome assembly provides new insights into carotenoid accumulation and asterid genome evolution.</title>
        <authorList>
            <person name="Iorizzo M."/>
            <person name="Ellison S."/>
            <person name="Senalik D."/>
            <person name="Zeng P."/>
            <person name="Satapoomin P."/>
            <person name="Huang J."/>
            <person name="Bowman M."/>
            <person name="Iovene M."/>
            <person name="Sanseverino W."/>
            <person name="Cavagnaro P."/>
            <person name="Yildiz M."/>
            <person name="Macko-Podgorni A."/>
            <person name="Moranska E."/>
            <person name="Grzebelus E."/>
            <person name="Grzebelus D."/>
            <person name="Ashrafi H."/>
            <person name="Zheng Z."/>
            <person name="Cheng S."/>
            <person name="Spooner D."/>
            <person name="Van Deynze A."/>
            <person name="Simon P."/>
        </authorList>
    </citation>
    <scope>NUCLEOTIDE SEQUENCE</scope>
    <source>
        <tissue evidence="2">Leaf</tissue>
    </source>
</reference>
<name>A0AAF0XUN2_DAUCS</name>
<dbReference type="PROSITE" id="PS00061">
    <property type="entry name" value="ADH_SHORT"/>
    <property type="match status" value="1"/>
</dbReference>
<evidence type="ECO:0008006" key="4">
    <source>
        <dbReference type="Google" id="ProtNLM"/>
    </source>
</evidence>
<dbReference type="Gene3D" id="3.40.50.720">
    <property type="entry name" value="NAD(P)-binding Rossmann-like Domain"/>
    <property type="match status" value="1"/>
</dbReference>
<dbReference type="PRINTS" id="PR00080">
    <property type="entry name" value="SDRFAMILY"/>
</dbReference>
<comment type="similarity">
    <text evidence="1">Belongs to the short-chain dehydrogenases/reductases (SDR) family.</text>
</comment>
<reference evidence="2" key="2">
    <citation type="submission" date="2022-03" db="EMBL/GenBank/DDBJ databases">
        <title>Draft title - Genomic analysis of global carrot germplasm unveils the trajectory of domestication and the origin of high carotenoid orange carrot.</title>
        <authorList>
            <person name="Iorizzo M."/>
            <person name="Ellison S."/>
            <person name="Senalik D."/>
            <person name="Macko-Podgorni A."/>
            <person name="Grzebelus D."/>
            <person name="Bostan H."/>
            <person name="Rolling W."/>
            <person name="Curaba J."/>
            <person name="Simon P."/>
        </authorList>
    </citation>
    <scope>NUCLEOTIDE SEQUENCE</scope>
    <source>
        <tissue evidence="2">Leaf</tissue>
    </source>
</reference>
<organism evidence="2 3">
    <name type="scientific">Daucus carota subsp. sativus</name>
    <name type="common">Carrot</name>
    <dbReference type="NCBI Taxonomy" id="79200"/>
    <lineage>
        <taxon>Eukaryota</taxon>
        <taxon>Viridiplantae</taxon>
        <taxon>Streptophyta</taxon>
        <taxon>Embryophyta</taxon>
        <taxon>Tracheophyta</taxon>
        <taxon>Spermatophyta</taxon>
        <taxon>Magnoliopsida</taxon>
        <taxon>eudicotyledons</taxon>
        <taxon>Gunneridae</taxon>
        <taxon>Pentapetalae</taxon>
        <taxon>asterids</taxon>
        <taxon>campanulids</taxon>
        <taxon>Apiales</taxon>
        <taxon>Apiaceae</taxon>
        <taxon>Apioideae</taxon>
        <taxon>Scandiceae</taxon>
        <taxon>Daucinae</taxon>
        <taxon>Daucus</taxon>
        <taxon>Daucus sect. Daucus</taxon>
    </lineage>
</organism>
<dbReference type="InterPro" id="IPR020904">
    <property type="entry name" value="Sc_DH/Rdtase_CS"/>
</dbReference>
<dbReference type="Proteomes" id="UP000077755">
    <property type="component" value="Chromosome 9"/>
</dbReference>
<dbReference type="PANTHER" id="PTHR44375:SF5">
    <property type="entry name" value="3-OXOACYL-[ACYL-CARRIER-PROTEIN] REDUCTASE FABG-LIKE"/>
    <property type="match status" value="1"/>
</dbReference>
<accession>A0AAF0XUN2</accession>
<dbReference type="InterPro" id="IPR036291">
    <property type="entry name" value="NAD(P)-bd_dom_sf"/>
</dbReference>
<proteinExistence type="inferred from homology"/>
<sequence>MMEPWGRLEGKVVMVTGASSGFGRELCFDLANAGCKVIAAARRMDRLKSLCEEINNCGDASDQQYRAAAAVELDVAGDSEAIKLAVEKAWNCGTKSSLYLSEEEWNNVVRTNMTGSWLVSKYVGLRMVEAGQEGCIINISSVAGLNRTFARSTLAYSSSKSGLNSVTQVMALELGKHKIRVNSISPDIFESEITESLMKMKWLKNVTARTVPLKSFLASDPALTSLVRYLIHDSSKYVTGNVFVVDAGATLPALSIFSSL</sequence>
<evidence type="ECO:0000313" key="3">
    <source>
        <dbReference type="Proteomes" id="UP000077755"/>
    </source>
</evidence>
<gene>
    <name evidence="2" type="ORF">DCAR_0934098</name>
</gene>